<dbReference type="GO" id="GO:0006261">
    <property type="term" value="P:DNA-templated DNA replication"/>
    <property type="evidence" value="ECO:0007669"/>
    <property type="project" value="TreeGrafter"/>
</dbReference>
<accession>A0A377Z3M7</accession>
<reference evidence="4 5" key="1">
    <citation type="submission" date="2018-06" db="EMBL/GenBank/DDBJ databases">
        <authorList>
            <consortium name="Pathogen Informatics"/>
            <person name="Doyle S."/>
        </authorList>
    </citation>
    <scope>NUCLEOTIDE SEQUENCE [LARGE SCALE GENOMIC DNA]</scope>
    <source>
        <strain evidence="4 5">NCTC10313</strain>
    </source>
</reference>
<dbReference type="PANTHER" id="PTHR11669:SF0">
    <property type="entry name" value="PROTEIN STICHEL-LIKE 2"/>
    <property type="match status" value="1"/>
</dbReference>
<dbReference type="AlphaFoldDB" id="A0A377Z3M7"/>
<evidence type="ECO:0000256" key="2">
    <source>
        <dbReference type="ARBA" id="ARBA00022932"/>
    </source>
</evidence>
<dbReference type="PANTHER" id="PTHR11669">
    <property type="entry name" value="REPLICATION FACTOR C / DNA POLYMERASE III GAMMA-TAU SUBUNIT"/>
    <property type="match status" value="1"/>
</dbReference>
<gene>
    <name evidence="4" type="primary">dnaX_1</name>
    <name evidence="4" type="ORF">NCTC10313_01910</name>
</gene>
<dbReference type="InterPro" id="IPR050238">
    <property type="entry name" value="DNA_Rep/Repair_Clamp_Loader"/>
</dbReference>
<evidence type="ECO:0000256" key="1">
    <source>
        <dbReference type="ARBA" id="ARBA00012417"/>
    </source>
</evidence>
<dbReference type="EC" id="2.7.7.7" evidence="1"/>
<keyword evidence="4" id="KW-0548">Nucleotidyltransferase</keyword>
<evidence type="ECO:0000256" key="3">
    <source>
        <dbReference type="ARBA" id="ARBA00049244"/>
    </source>
</evidence>
<keyword evidence="2" id="KW-0239">DNA-directed DNA polymerase</keyword>
<organism evidence="4 5">
    <name type="scientific">Klebsiella pneumoniae subsp. ozaenae</name>
    <dbReference type="NCBI Taxonomy" id="574"/>
    <lineage>
        <taxon>Bacteria</taxon>
        <taxon>Pseudomonadati</taxon>
        <taxon>Pseudomonadota</taxon>
        <taxon>Gammaproteobacteria</taxon>
        <taxon>Enterobacterales</taxon>
        <taxon>Enterobacteriaceae</taxon>
        <taxon>Klebsiella/Raoultella group</taxon>
        <taxon>Klebsiella</taxon>
        <taxon>Klebsiella pneumoniae complex</taxon>
    </lineage>
</organism>
<dbReference type="GO" id="GO:0003887">
    <property type="term" value="F:DNA-directed DNA polymerase activity"/>
    <property type="evidence" value="ECO:0007669"/>
    <property type="project" value="UniProtKB-KW"/>
</dbReference>
<keyword evidence="4" id="KW-0808">Transferase</keyword>
<dbReference type="SUPFAM" id="SSF52540">
    <property type="entry name" value="P-loop containing nucleoside triphosphate hydrolases"/>
    <property type="match status" value="1"/>
</dbReference>
<name>A0A377Z3M7_KLEPO</name>
<proteinExistence type="predicted"/>
<dbReference type="Pfam" id="PF13177">
    <property type="entry name" value="DNA_pol3_delta2"/>
    <property type="match status" value="1"/>
</dbReference>
<evidence type="ECO:0000313" key="5">
    <source>
        <dbReference type="Proteomes" id="UP000254487"/>
    </source>
</evidence>
<dbReference type="Gene3D" id="3.40.50.300">
    <property type="entry name" value="P-loop containing nucleotide triphosphate hydrolases"/>
    <property type="match status" value="1"/>
</dbReference>
<protein>
    <recommendedName>
        <fullName evidence="1">DNA-directed DNA polymerase</fullName>
        <ecNumber evidence="1">2.7.7.7</ecNumber>
    </recommendedName>
</protein>
<comment type="catalytic activity">
    <reaction evidence="3">
        <text>DNA(n) + a 2'-deoxyribonucleoside 5'-triphosphate = DNA(n+1) + diphosphate</text>
        <dbReference type="Rhea" id="RHEA:22508"/>
        <dbReference type="Rhea" id="RHEA-COMP:17339"/>
        <dbReference type="Rhea" id="RHEA-COMP:17340"/>
        <dbReference type="ChEBI" id="CHEBI:33019"/>
        <dbReference type="ChEBI" id="CHEBI:61560"/>
        <dbReference type="ChEBI" id="CHEBI:173112"/>
        <dbReference type="EC" id="2.7.7.7"/>
    </reaction>
</comment>
<evidence type="ECO:0000313" key="4">
    <source>
        <dbReference type="EMBL" id="STU60141.1"/>
    </source>
</evidence>
<dbReference type="EMBL" id="UGLW01000003">
    <property type="protein sequence ID" value="STU60141.1"/>
    <property type="molecule type" value="Genomic_DNA"/>
</dbReference>
<dbReference type="InterPro" id="IPR027417">
    <property type="entry name" value="P-loop_NTPase"/>
</dbReference>
<dbReference type="Proteomes" id="UP000254487">
    <property type="component" value="Unassembled WGS sequence"/>
</dbReference>
<sequence>MAPQTFADVVGQEHVLTALANGLSLGRIHHAYLFSGTRGVGKTSIARLLAKGLNCETGITATPCGVCDNCREIEQGRFVDSD</sequence>